<dbReference type="PANTHER" id="PTHR24033:SF151">
    <property type="entry name" value="NOTCH 2"/>
    <property type="match status" value="1"/>
</dbReference>
<dbReference type="PROSITE" id="PS00022">
    <property type="entry name" value="EGF_1"/>
    <property type="match status" value="6"/>
</dbReference>
<keyword evidence="12" id="KW-1185">Reference proteome</keyword>
<reference evidence="11" key="1">
    <citation type="submission" date="2025-08" db="UniProtKB">
        <authorList>
            <consortium name="Ensembl"/>
        </authorList>
    </citation>
    <scope>IDENTIFICATION</scope>
</reference>
<dbReference type="SUPFAM" id="SSF49899">
    <property type="entry name" value="Concanavalin A-like lectins/glucanases"/>
    <property type="match status" value="3"/>
</dbReference>
<dbReference type="PROSITE" id="PS50026">
    <property type="entry name" value="EGF_3"/>
    <property type="match status" value="5"/>
</dbReference>
<evidence type="ECO:0000256" key="3">
    <source>
        <dbReference type="ARBA" id="ARBA00023157"/>
    </source>
</evidence>
<evidence type="ECO:0000256" key="5">
    <source>
        <dbReference type="PROSITE-ProRule" id="PRU00076"/>
    </source>
</evidence>
<dbReference type="Gene3D" id="2.10.25.10">
    <property type="entry name" value="Laminin"/>
    <property type="match status" value="5"/>
</dbReference>
<evidence type="ECO:0000256" key="7">
    <source>
        <dbReference type="SAM" id="Phobius"/>
    </source>
</evidence>
<dbReference type="InterPro" id="IPR001881">
    <property type="entry name" value="EGF-like_Ca-bd_dom"/>
</dbReference>
<dbReference type="Pfam" id="PF00008">
    <property type="entry name" value="EGF"/>
    <property type="match status" value="3"/>
</dbReference>
<feature type="disulfide bond" evidence="5">
    <location>
        <begin position="961"/>
        <end position="970"/>
    </location>
</feature>
<feature type="domain" description="EGF-like" evidence="10">
    <location>
        <begin position="213"/>
        <end position="253"/>
    </location>
</feature>
<protein>
    <submittedName>
        <fullName evidence="11">Uncharacterized protein</fullName>
    </submittedName>
</protein>
<keyword evidence="7" id="KW-0812">Transmembrane</keyword>
<evidence type="ECO:0000256" key="4">
    <source>
        <dbReference type="ARBA" id="ARBA00023180"/>
    </source>
</evidence>
<feature type="disulfide bond" evidence="6">
    <location>
        <begin position="414"/>
        <end position="441"/>
    </location>
</feature>
<dbReference type="Gene3D" id="2.60.120.200">
    <property type="match status" value="3"/>
</dbReference>
<dbReference type="PROSITE" id="PS00010">
    <property type="entry name" value="ASX_HYDROXYL"/>
    <property type="match status" value="1"/>
</dbReference>
<evidence type="ECO:0000256" key="1">
    <source>
        <dbReference type="ARBA" id="ARBA00022729"/>
    </source>
</evidence>
<reference evidence="11" key="2">
    <citation type="submission" date="2025-09" db="UniProtKB">
        <authorList>
            <consortium name="Ensembl"/>
        </authorList>
    </citation>
    <scope>IDENTIFICATION</scope>
</reference>
<sequence>MVVSTSLQARKVIWHVSWCLVVGAAGIPRFTTAENSSSFIIPPNTSFIFTENSHSNSTHPQGELSPSSRNISLVLNNNSVDHPEISTTATFYNSNAAATHFNTDHNAASGSTNPKSDQSDIMDEITTYNKIKLRNASLDSCNPSPCRNGAECRPTPHGYQCYCVPGFQGARCHVEIDECASYPCQNGATCLNERDRYSCICPRGFEGLNCELQSEPCSPTSCQNGGVCEWAEQAGNMTLACYCAPHPNGSSCFPIGTMSFNGSNILRMNVTTSGTEQRNSNDTKHRPLIASNITFSLRFRTSFSFGQLLVLGGPDYHLGLELVGGYVFTSTGSLHPQLCCSNSTIARDDGAWHDLELTIDHETMKLRLSGEEIQVLLLPEGSDLIEASEFLFLGGLPLSLSGTDQARGKNFIGCFQDVHLQGLIVTNRTSESPPLSVGVGCEQPVPCQNMFCGDQNNCKESENQSKCKCDGPYTSKECTKEFSTLGFPEMTSQNHTPYILVALQEDIGQLVTLSFLMRPEKSSGLLLALLPYHNNQASPLTLWLEDNIVWLQTTPGTRLQAEISDGLVGRLGSRPIFFRFVFHAARFFIFLDGHLAVQGYLKPVTILSGYQIIFGALEGLSKEVAQWMLPIEAAVPFQGCLQDIRLNGHSLALDGILEGPANIPKVNVTILKARGLVTECPGNLACRNIPCGQSKNCTWNGMALVCQCSHGWQGKECDQPIWCLHEPCPDDAQCHPLPNGFECLSNTIIHSIPSAYQVLLNTSRLLTISLELQTRRDNLTVVVVYMRVGTAILDIVMGRLFFRIQKGNITTRLFEVPKTVSDGHWHVVTVGAVLMEDAFATQWQLNFDGAEFSTYIDGVHCSLIHNGSQLFFGGKSLIEKEDSAGWLDACVRNVQVSGLAVPLFEDSKLRWPRPQAERWLQRKRPRLHHCSDQDEWVCLTNHCDNGGTCIINGSVLASCVCPMNMTGKQCETDSLQDMCDGNHTCDTAGRCAQGVNRTSCDCLSRCNISENICTPSPCLNEGKCIAKSSTTFVCICDVGFTGPHCTTHREQNLAPQLGGLDLVIALLVGAAGLLLILMLLVFVAVARRKRASQGGYNPSRQEKEGARVEMWNVMQAPPIERLI</sequence>
<dbReference type="SMART" id="SM00179">
    <property type="entry name" value="EGF_CA"/>
    <property type="match status" value="3"/>
</dbReference>
<dbReference type="Proteomes" id="UP000694388">
    <property type="component" value="Unplaced"/>
</dbReference>
<feature type="disulfide bond" evidence="5">
    <location>
        <begin position="163"/>
        <end position="172"/>
    </location>
</feature>
<dbReference type="InterPro" id="IPR000152">
    <property type="entry name" value="EGF-type_Asp/Asn_hydroxyl_site"/>
</dbReference>
<keyword evidence="1 8" id="KW-0732">Signal</keyword>
<evidence type="ECO:0000256" key="8">
    <source>
        <dbReference type="SAM" id="SignalP"/>
    </source>
</evidence>
<dbReference type="PROSITE" id="PS50025">
    <property type="entry name" value="LAM_G_DOMAIN"/>
    <property type="match status" value="2"/>
</dbReference>
<dbReference type="Ensembl" id="ENSEBUT00000017328.1">
    <property type="protein sequence ID" value="ENSEBUP00000016752.1"/>
    <property type="gene ID" value="ENSEBUG00000010511.1"/>
</dbReference>
<dbReference type="PROSITE" id="PS01187">
    <property type="entry name" value="EGF_CA"/>
    <property type="match status" value="1"/>
</dbReference>
<dbReference type="FunFam" id="2.10.25.10:FF:000472">
    <property type="entry name" value="Uncharacterized protein, isoform A"/>
    <property type="match status" value="1"/>
</dbReference>
<keyword evidence="3 5" id="KW-1015">Disulfide bond</keyword>
<evidence type="ECO:0000256" key="6">
    <source>
        <dbReference type="PROSITE-ProRule" id="PRU00122"/>
    </source>
</evidence>
<dbReference type="GO" id="GO:0005509">
    <property type="term" value="F:calcium ion binding"/>
    <property type="evidence" value="ECO:0007669"/>
    <property type="project" value="InterPro"/>
</dbReference>
<dbReference type="PROSITE" id="PS01186">
    <property type="entry name" value="EGF_2"/>
    <property type="match status" value="5"/>
</dbReference>
<accession>A0A8C4QLL1</accession>
<dbReference type="InterPro" id="IPR000742">
    <property type="entry name" value="EGF"/>
</dbReference>
<evidence type="ECO:0000313" key="12">
    <source>
        <dbReference type="Proteomes" id="UP000694388"/>
    </source>
</evidence>
<feature type="domain" description="Laminin G" evidence="9">
    <location>
        <begin position="257"/>
        <end position="441"/>
    </location>
</feature>
<feature type="disulfide bond" evidence="5">
    <location>
        <begin position="1036"/>
        <end position="1045"/>
    </location>
</feature>
<dbReference type="InterPro" id="IPR001791">
    <property type="entry name" value="Laminin_G"/>
</dbReference>
<organism evidence="11 12">
    <name type="scientific">Eptatretus burgeri</name>
    <name type="common">Inshore hagfish</name>
    <dbReference type="NCBI Taxonomy" id="7764"/>
    <lineage>
        <taxon>Eukaryota</taxon>
        <taxon>Metazoa</taxon>
        <taxon>Chordata</taxon>
        <taxon>Craniata</taxon>
        <taxon>Vertebrata</taxon>
        <taxon>Cyclostomata</taxon>
        <taxon>Myxini</taxon>
        <taxon>Myxiniformes</taxon>
        <taxon>Myxinidae</taxon>
        <taxon>Eptatretinae</taxon>
        <taxon>Eptatretus</taxon>
    </lineage>
</organism>
<comment type="caution">
    <text evidence="5">Lacks conserved residue(s) required for the propagation of feature annotation.</text>
</comment>
<feature type="disulfide bond" evidence="5">
    <location>
        <begin position="243"/>
        <end position="252"/>
    </location>
</feature>
<keyword evidence="4" id="KW-0325">Glycoprotein</keyword>
<keyword evidence="5" id="KW-0245">EGF-like domain</keyword>
<dbReference type="Pfam" id="PF02210">
    <property type="entry name" value="Laminin_G_2"/>
    <property type="match status" value="2"/>
</dbReference>
<dbReference type="CDD" id="cd00110">
    <property type="entry name" value="LamG"/>
    <property type="match status" value="1"/>
</dbReference>
<evidence type="ECO:0000259" key="9">
    <source>
        <dbReference type="PROSITE" id="PS50025"/>
    </source>
</evidence>
<feature type="disulfide bond" evidence="5">
    <location>
        <begin position="201"/>
        <end position="210"/>
    </location>
</feature>
<evidence type="ECO:0000256" key="2">
    <source>
        <dbReference type="ARBA" id="ARBA00022737"/>
    </source>
</evidence>
<dbReference type="CDD" id="cd00054">
    <property type="entry name" value="EGF_CA"/>
    <property type="match status" value="3"/>
</dbReference>
<dbReference type="SMART" id="SM00282">
    <property type="entry name" value="LamG"/>
    <property type="match status" value="3"/>
</dbReference>
<keyword evidence="7" id="KW-1133">Transmembrane helix</keyword>
<feature type="chain" id="PRO_5034012726" evidence="8">
    <location>
        <begin position="34"/>
        <end position="1123"/>
    </location>
</feature>
<proteinExistence type="predicted"/>
<dbReference type="AlphaFoldDB" id="A0A8C4QLL1"/>
<name>A0A8C4QLL1_EPTBU</name>
<feature type="transmembrane region" description="Helical" evidence="7">
    <location>
        <begin position="1062"/>
        <end position="1086"/>
    </location>
</feature>
<feature type="domain" description="Laminin G" evidence="9">
    <location>
        <begin position="746"/>
        <end position="930"/>
    </location>
</feature>
<dbReference type="InterPro" id="IPR018097">
    <property type="entry name" value="EGF_Ca-bd_CS"/>
</dbReference>
<dbReference type="PANTHER" id="PTHR24033">
    <property type="entry name" value="EGF-LIKE DOMAIN-CONTAINING PROTEIN"/>
    <property type="match status" value="1"/>
</dbReference>
<keyword evidence="7" id="KW-0472">Membrane</keyword>
<feature type="domain" description="EGF-like" evidence="10">
    <location>
        <begin position="934"/>
        <end position="971"/>
    </location>
</feature>
<feature type="domain" description="EGF-like" evidence="10">
    <location>
        <begin position="137"/>
        <end position="173"/>
    </location>
</feature>
<feature type="domain" description="EGF-like" evidence="10">
    <location>
        <begin position="1009"/>
        <end position="1046"/>
    </location>
</feature>
<feature type="signal peptide" evidence="8">
    <location>
        <begin position="1"/>
        <end position="33"/>
    </location>
</feature>
<feature type="domain" description="EGF-like" evidence="10">
    <location>
        <begin position="175"/>
        <end position="211"/>
    </location>
</feature>
<dbReference type="InterPro" id="IPR013320">
    <property type="entry name" value="ConA-like_dom_sf"/>
</dbReference>
<dbReference type="GeneTree" id="ENSGT00940000155152"/>
<evidence type="ECO:0000259" key="10">
    <source>
        <dbReference type="PROSITE" id="PS50026"/>
    </source>
</evidence>
<dbReference type="InterPro" id="IPR051830">
    <property type="entry name" value="NOTCH_homolog"/>
</dbReference>
<dbReference type="SUPFAM" id="SSF57196">
    <property type="entry name" value="EGF/Laminin"/>
    <property type="match status" value="4"/>
</dbReference>
<dbReference type="SMART" id="SM00181">
    <property type="entry name" value="EGF"/>
    <property type="match status" value="6"/>
</dbReference>
<keyword evidence="2" id="KW-0677">Repeat</keyword>
<evidence type="ECO:0000313" key="11">
    <source>
        <dbReference type="Ensembl" id="ENSEBUP00000016752.1"/>
    </source>
</evidence>